<name>A0A547P7H4_9SPHN</name>
<reference evidence="2 3" key="1">
    <citation type="submission" date="2019-06" db="EMBL/GenBank/DDBJ databases">
        <title>Erythrobacter insulae sp. nov., isolated from a tidal flat.</title>
        <authorList>
            <person name="Yoon J.-H."/>
        </authorList>
    </citation>
    <scope>NUCLEOTIDE SEQUENCE [LARGE SCALE GENOMIC DNA]</scope>
    <source>
        <strain evidence="2 3">JBTF-M21</strain>
    </source>
</reference>
<dbReference type="EMBL" id="VHJK01000002">
    <property type="protein sequence ID" value="TRD10095.1"/>
    <property type="molecule type" value="Genomic_DNA"/>
</dbReference>
<dbReference type="RefSeq" id="WP_142789407.1">
    <property type="nucleotide sequence ID" value="NZ_VHJK01000002.1"/>
</dbReference>
<evidence type="ECO:0000313" key="2">
    <source>
        <dbReference type="EMBL" id="TRD10095.1"/>
    </source>
</evidence>
<organism evidence="2 3">
    <name type="scientific">Erythrobacter insulae</name>
    <dbReference type="NCBI Taxonomy" id="2584124"/>
    <lineage>
        <taxon>Bacteria</taxon>
        <taxon>Pseudomonadati</taxon>
        <taxon>Pseudomonadota</taxon>
        <taxon>Alphaproteobacteria</taxon>
        <taxon>Sphingomonadales</taxon>
        <taxon>Erythrobacteraceae</taxon>
        <taxon>Erythrobacter/Porphyrobacter group</taxon>
        <taxon>Erythrobacter</taxon>
    </lineage>
</organism>
<dbReference type="AlphaFoldDB" id="A0A547P7H4"/>
<keyword evidence="1" id="KW-0732">Signal</keyword>
<evidence type="ECO:0000256" key="1">
    <source>
        <dbReference type="SAM" id="SignalP"/>
    </source>
</evidence>
<sequence>MMVTRLALTMAAMAITMPQTVSAQPAGQSQNTQQSYIPLMFPFNGNEGLVLPTAEALELQGRGTIEFWVSAKWSQPLDYDPVIMAYTGPFGTRFSFNIAGDKSGFGIAAGEFYDGVAFDFSDGRPHHVAVITVGDVTDVYIDGELQAAFGFTFADNPVDRFTIGSIGGYSPFIGEIGQVRIWDEPIEVNVLNYFAMRPLDISGPNAHPDIDSLVGMSAFGNPETRGFIFVGEPAEPNLTFDFTPPQPIIPLGE</sequence>
<evidence type="ECO:0000313" key="3">
    <source>
        <dbReference type="Proteomes" id="UP000316343"/>
    </source>
</evidence>
<dbReference type="SUPFAM" id="SSF49899">
    <property type="entry name" value="Concanavalin A-like lectins/glucanases"/>
    <property type="match status" value="1"/>
</dbReference>
<protein>
    <submittedName>
        <fullName evidence="2">LamG domain-containing protein</fullName>
    </submittedName>
</protein>
<dbReference type="InterPro" id="IPR013320">
    <property type="entry name" value="ConA-like_dom_sf"/>
</dbReference>
<gene>
    <name evidence="2" type="ORF">FGU71_13995</name>
</gene>
<proteinExistence type="predicted"/>
<keyword evidence="3" id="KW-1185">Reference proteome</keyword>
<dbReference type="OrthoDB" id="7427779at2"/>
<accession>A0A547P7H4</accession>
<comment type="caution">
    <text evidence="2">The sequence shown here is derived from an EMBL/GenBank/DDBJ whole genome shotgun (WGS) entry which is preliminary data.</text>
</comment>
<feature type="signal peptide" evidence="1">
    <location>
        <begin position="1"/>
        <end position="23"/>
    </location>
</feature>
<dbReference type="Gene3D" id="2.60.120.200">
    <property type="match status" value="1"/>
</dbReference>
<dbReference type="Proteomes" id="UP000316343">
    <property type="component" value="Unassembled WGS sequence"/>
</dbReference>
<dbReference type="Pfam" id="PF13385">
    <property type="entry name" value="Laminin_G_3"/>
    <property type="match status" value="1"/>
</dbReference>
<feature type="chain" id="PRO_5021808122" evidence="1">
    <location>
        <begin position="24"/>
        <end position="253"/>
    </location>
</feature>